<dbReference type="InterPro" id="IPR052021">
    <property type="entry name" value="Type-I_RS_S_subunit"/>
</dbReference>
<dbReference type="GO" id="GO:0009307">
    <property type="term" value="P:DNA restriction-modification system"/>
    <property type="evidence" value="ECO:0007669"/>
    <property type="project" value="UniProtKB-KW"/>
</dbReference>
<keyword evidence="2" id="KW-0680">Restriction system</keyword>
<gene>
    <name evidence="5" type="ORF">SORDD17_00957</name>
</gene>
<proteinExistence type="inferred from homology"/>
<dbReference type="InterPro" id="IPR000055">
    <property type="entry name" value="Restrct_endonuc_typeI_TRD"/>
</dbReference>
<keyword evidence="3" id="KW-0238">DNA-binding</keyword>
<evidence type="ECO:0000259" key="4">
    <source>
        <dbReference type="Pfam" id="PF01420"/>
    </source>
</evidence>
<evidence type="ECO:0000256" key="1">
    <source>
        <dbReference type="ARBA" id="ARBA00010923"/>
    </source>
</evidence>
<comment type="similarity">
    <text evidence="1">Belongs to the type-I restriction system S methylase family.</text>
</comment>
<dbReference type="PANTHER" id="PTHR30408">
    <property type="entry name" value="TYPE-1 RESTRICTION ENZYME ECOKI SPECIFICITY PROTEIN"/>
    <property type="match status" value="1"/>
</dbReference>
<dbReference type="EC" id="3.1.21.3" evidence="5"/>
<comment type="caution">
    <text evidence="5">The sequence shown here is derived from an EMBL/GenBank/DDBJ whole genome shotgun (WGS) entry which is preliminary data.</text>
</comment>
<dbReference type="SUPFAM" id="SSF116734">
    <property type="entry name" value="DNA methylase specificity domain"/>
    <property type="match status" value="1"/>
</dbReference>
<dbReference type="Pfam" id="PF01420">
    <property type="entry name" value="Methylase_S"/>
    <property type="match status" value="1"/>
</dbReference>
<accession>A0A139RLP7</accession>
<dbReference type="EMBL" id="LQZE01000201">
    <property type="protein sequence ID" value="KXU15687.1"/>
    <property type="molecule type" value="Genomic_DNA"/>
</dbReference>
<sequence>MSKIGKTKHRFPDFTDADAWEQRKLGEVADFSVKTNSLSREKLVIVEGDVKNIHYGDILVKYNNVLDYESSDIPFIAESESRVKPEMFLQDGDIVFADAAEDYSVGKCIELTNISGNIVSGLHTIVARPRINFASYFMGYYLNSDIYRKQVLPMIQGAKVSSISKRNLSITEISFPTLPEQERIGAFFQTLDATIASHQRKFLN</sequence>
<dbReference type="AlphaFoldDB" id="A0A139RLP7"/>
<dbReference type="PANTHER" id="PTHR30408:SF12">
    <property type="entry name" value="TYPE I RESTRICTION ENZYME MJAVIII SPECIFICITY SUBUNIT"/>
    <property type="match status" value="1"/>
</dbReference>
<dbReference type="Gene3D" id="3.90.220.20">
    <property type="entry name" value="DNA methylase specificity domains"/>
    <property type="match status" value="1"/>
</dbReference>
<keyword evidence="5" id="KW-0378">Hydrolase</keyword>
<organism evidence="5 6">
    <name type="scientific">Streptococcus oralis</name>
    <dbReference type="NCBI Taxonomy" id="1303"/>
    <lineage>
        <taxon>Bacteria</taxon>
        <taxon>Bacillati</taxon>
        <taxon>Bacillota</taxon>
        <taxon>Bacilli</taxon>
        <taxon>Lactobacillales</taxon>
        <taxon>Streptococcaceae</taxon>
        <taxon>Streptococcus</taxon>
    </lineage>
</organism>
<protein>
    <submittedName>
        <fullName evidence="5">Type I restriction-modification system, specificity subunit S</fullName>
        <ecNumber evidence="5">3.1.21.3</ecNumber>
    </submittedName>
</protein>
<dbReference type="RefSeq" id="WP_061865823.1">
    <property type="nucleotide sequence ID" value="NZ_KQ970798.1"/>
</dbReference>
<reference evidence="5 6" key="1">
    <citation type="submission" date="2016-01" db="EMBL/GenBank/DDBJ databases">
        <title>Highly variable Streptococcus oralis are common among viridans streptococci isolated from primates.</title>
        <authorList>
            <person name="Denapaite D."/>
            <person name="Rieger M."/>
            <person name="Koendgen S."/>
            <person name="Brueckner R."/>
            <person name="Ochigava I."/>
            <person name="Kappeler P."/>
            <person name="Maetz-Rensing K."/>
            <person name="Leendertz F."/>
            <person name="Hakenbeck R."/>
        </authorList>
    </citation>
    <scope>NUCLEOTIDE SEQUENCE [LARGE SCALE GENOMIC DNA]</scope>
    <source>
        <strain evidence="5 6">DD17</strain>
    </source>
</reference>
<evidence type="ECO:0000313" key="5">
    <source>
        <dbReference type="EMBL" id="KXU15687.1"/>
    </source>
</evidence>
<dbReference type="GO" id="GO:0009035">
    <property type="term" value="F:type I site-specific deoxyribonuclease activity"/>
    <property type="evidence" value="ECO:0007669"/>
    <property type="project" value="UniProtKB-EC"/>
</dbReference>
<evidence type="ECO:0000256" key="2">
    <source>
        <dbReference type="ARBA" id="ARBA00022747"/>
    </source>
</evidence>
<evidence type="ECO:0000256" key="3">
    <source>
        <dbReference type="ARBA" id="ARBA00023125"/>
    </source>
</evidence>
<name>A0A139RLP7_STROR</name>
<evidence type="ECO:0000313" key="6">
    <source>
        <dbReference type="Proteomes" id="UP000072989"/>
    </source>
</evidence>
<dbReference type="GO" id="GO:0003677">
    <property type="term" value="F:DNA binding"/>
    <property type="evidence" value="ECO:0007669"/>
    <property type="project" value="UniProtKB-KW"/>
</dbReference>
<feature type="domain" description="Type I restriction modification DNA specificity" evidence="4">
    <location>
        <begin position="19"/>
        <end position="200"/>
    </location>
</feature>
<dbReference type="PATRIC" id="fig|1303.87.peg.1151"/>
<dbReference type="InterPro" id="IPR044946">
    <property type="entry name" value="Restrct_endonuc_typeI_TRD_sf"/>
</dbReference>
<dbReference type="Proteomes" id="UP000072989">
    <property type="component" value="Unassembled WGS sequence"/>
</dbReference>